<dbReference type="AlphaFoldDB" id="A0A644SJU8"/>
<sequence length="282" mass="32822">MKKFYFLFLIFVVQISFAQDFFYKKEASSIPIVGEESLVIFEKPPVNKYEELNAEKSIGPSFLRFFDTNLNTFVNLSYKIIKNQIDRDVLKYTDSFSAKRTYLFDQRIPAFKVKREIVTKNQKERLTAFSAQFIPEIVKGNALVYQLHHIECNASGAKVWEKTNFNNYEIKINIAYQSGGKKEIFAFQNVKVPLVEIGNAEQFNVLDENNDYKYITDLFVIPDDFVLLEVFVSVQETSASKVKADKVQRLKNEYSDDSKQIVDQLIKYLRDNKKLQKEGSPD</sequence>
<accession>A0A644SJU8</accession>
<name>A0A644SJU8_9ZZZZ</name>
<proteinExistence type="predicted"/>
<organism evidence="1">
    <name type="scientific">bioreactor metagenome</name>
    <dbReference type="NCBI Taxonomy" id="1076179"/>
    <lineage>
        <taxon>unclassified sequences</taxon>
        <taxon>metagenomes</taxon>
        <taxon>ecological metagenomes</taxon>
    </lineage>
</organism>
<reference evidence="1" key="1">
    <citation type="submission" date="2019-08" db="EMBL/GenBank/DDBJ databases">
        <authorList>
            <person name="Kucharzyk K."/>
            <person name="Murdoch R.W."/>
            <person name="Higgins S."/>
            <person name="Loffler F."/>
        </authorList>
    </citation>
    <scope>NUCLEOTIDE SEQUENCE</scope>
</reference>
<gene>
    <name evidence="1" type="ORF">SDC9_00440</name>
</gene>
<dbReference type="EMBL" id="VSSQ01000001">
    <property type="protein sequence ID" value="MPL54974.1"/>
    <property type="molecule type" value="Genomic_DNA"/>
</dbReference>
<evidence type="ECO:0000313" key="1">
    <source>
        <dbReference type="EMBL" id="MPL54974.1"/>
    </source>
</evidence>
<comment type="caution">
    <text evidence="1">The sequence shown here is derived from an EMBL/GenBank/DDBJ whole genome shotgun (WGS) entry which is preliminary data.</text>
</comment>
<protein>
    <submittedName>
        <fullName evidence="1">Uncharacterized protein</fullName>
    </submittedName>
</protein>